<dbReference type="PATRIC" id="fig|1171373.8.peg.2763"/>
<gene>
    <name evidence="3" type="ordered locus">PACID_28120</name>
</gene>
<accession>K7RRA2</accession>
<dbReference type="HOGENOM" id="CLU_075791_2_0_11"/>
<name>K7RRA2_ACIA4</name>
<feature type="compositionally biased region" description="Low complexity" evidence="1">
    <location>
        <begin position="86"/>
        <end position="123"/>
    </location>
</feature>
<dbReference type="Proteomes" id="UP000000214">
    <property type="component" value="Chromosome"/>
</dbReference>
<keyword evidence="2" id="KW-0472">Membrane</keyword>
<proteinExistence type="predicted"/>
<sequence>MAPMRGLQHPVGPESPQTYWIRRGVLLGVLVLIIVLLVWLLSTLLGNNTSDTSGTPATPSEETSSVSVNPSWTDTAWGTPTPTPTPSGSSASTPGSAPASSAASGASSASKTPTPSASSTPATVACSAGSASVGLTGGSSSVKVGAKVAFTVTLTNTGKTDCTWDFAKLPVGVTVTSGSDRIWSSDDCAAWKPRGKTTVRAGKSYPYKVTWPGQRSTENSCKASTEELGAGYYVATAEIKGGAAKKFVMQLHQ</sequence>
<feature type="compositionally biased region" description="Polar residues" evidence="1">
    <location>
        <begin position="49"/>
        <end position="76"/>
    </location>
</feature>
<protein>
    <recommendedName>
        <fullName evidence="5">DUF4232 domain-containing protein</fullName>
    </recommendedName>
</protein>
<dbReference type="KEGG" id="pbo:PACID_28120"/>
<feature type="region of interest" description="Disordered" evidence="1">
    <location>
        <begin position="49"/>
        <end position="123"/>
    </location>
</feature>
<evidence type="ECO:0000313" key="4">
    <source>
        <dbReference type="Proteomes" id="UP000000214"/>
    </source>
</evidence>
<keyword evidence="2" id="KW-0812">Transmembrane</keyword>
<evidence type="ECO:0008006" key="5">
    <source>
        <dbReference type="Google" id="ProtNLM"/>
    </source>
</evidence>
<dbReference type="eggNOG" id="ENOG503304R">
    <property type="taxonomic scope" value="Bacteria"/>
</dbReference>
<keyword evidence="2" id="KW-1133">Transmembrane helix</keyword>
<feature type="transmembrane region" description="Helical" evidence="2">
    <location>
        <begin position="20"/>
        <end position="41"/>
    </location>
</feature>
<dbReference type="AlphaFoldDB" id="K7RRA2"/>
<dbReference type="EMBL" id="CP003493">
    <property type="protein sequence ID" value="AFV90579.1"/>
    <property type="molecule type" value="Genomic_DNA"/>
</dbReference>
<dbReference type="STRING" id="1171373.PACID_28120"/>
<organism evidence="3 4">
    <name type="scientific">Acidipropionibacterium acidipropionici (strain ATCC 4875 / DSM 20272 / JCM 6432 / NBRC 12425 / NCIMB 8070 / 4)</name>
    <name type="common">Propionibacterium acidipropionici</name>
    <dbReference type="NCBI Taxonomy" id="1171373"/>
    <lineage>
        <taxon>Bacteria</taxon>
        <taxon>Bacillati</taxon>
        <taxon>Actinomycetota</taxon>
        <taxon>Actinomycetes</taxon>
        <taxon>Propionibacteriales</taxon>
        <taxon>Propionibacteriaceae</taxon>
        <taxon>Acidipropionibacterium</taxon>
    </lineage>
</organism>
<evidence type="ECO:0000256" key="1">
    <source>
        <dbReference type="SAM" id="MobiDB-lite"/>
    </source>
</evidence>
<reference evidence="3 4" key="1">
    <citation type="journal article" date="2012" name="BMC Genomics">
        <title>The genome sequence of Propionibacterium acidipropionici provides insights into its biotechnological and industrial potential.</title>
        <authorList>
            <person name="Parizzi L.P."/>
            <person name="Grassi M.C."/>
            <person name="Llerena L.A."/>
            <person name="Carazzolle M.F."/>
            <person name="Queiroz V.L."/>
            <person name="Lunardi I."/>
            <person name="Zeidler A.F."/>
            <person name="Teixeira P.J."/>
            <person name="Mieczkowski P."/>
            <person name="Rincones J."/>
            <person name="Pereira G.A."/>
        </authorList>
    </citation>
    <scope>NUCLEOTIDE SEQUENCE [LARGE SCALE GENOMIC DNA]</scope>
    <source>
        <strain evidence="4">ATCC 4875 / DSM 20272 / JCM 6432 / NBRC 12425 / NCIMB 8070</strain>
    </source>
</reference>
<evidence type="ECO:0000256" key="2">
    <source>
        <dbReference type="SAM" id="Phobius"/>
    </source>
</evidence>
<evidence type="ECO:0000313" key="3">
    <source>
        <dbReference type="EMBL" id="AFV90579.1"/>
    </source>
</evidence>